<keyword evidence="2 5" id="KW-0119">Carbohydrate metabolism</keyword>
<evidence type="ECO:0000256" key="3">
    <source>
        <dbReference type="PIRSR" id="PIRSR640042-1"/>
    </source>
</evidence>
<feature type="binding site" evidence="4">
    <location>
        <position position="242"/>
    </location>
    <ligand>
        <name>substrate</name>
    </ligand>
</feature>
<evidence type="ECO:0000256" key="5">
    <source>
        <dbReference type="RuleBase" id="RU361196"/>
    </source>
</evidence>
<accession>A0A511T7E2</accession>
<dbReference type="SUPFAM" id="SSF88688">
    <property type="entry name" value="Families 57/38 glycoside transferase middle domain"/>
    <property type="match status" value="1"/>
</dbReference>
<dbReference type="GO" id="GO:0003844">
    <property type="term" value="F:1,4-alpha-glucan branching enzyme activity"/>
    <property type="evidence" value="ECO:0007669"/>
    <property type="project" value="InterPro"/>
</dbReference>
<dbReference type="Gene3D" id="1.20.1430.10">
    <property type="entry name" value="Families 57/38 glycoside transferase, middle domain"/>
    <property type="match status" value="1"/>
</dbReference>
<proteinExistence type="inferred from homology"/>
<dbReference type="AlphaFoldDB" id="A0A511T7E2"/>
<comment type="caution">
    <text evidence="8">The sequence shown here is derived from an EMBL/GenBank/DDBJ whole genome shotgun (WGS) entry which is preliminary data.</text>
</comment>
<dbReference type="InterPro" id="IPR004300">
    <property type="entry name" value="Glyco_hydro_57_N"/>
</dbReference>
<dbReference type="InterPro" id="IPR011330">
    <property type="entry name" value="Glyco_hydro/deAcase_b/a-brl"/>
</dbReference>
<evidence type="ECO:0000313" key="11">
    <source>
        <dbReference type="Proteomes" id="UP000321514"/>
    </source>
</evidence>
<evidence type="ECO:0000259" key="7">
    <source>
        <dbReference type="Pfam" id="PF09210"/>
    </source>
</evidence>
<keyword evidence="8" id="KW-0378">Hydrolase</keyword>
<dbReference type="Proteomes" id="UP000321514">
    <property type="component" value="Unassembled WGS sequence"/>
</dbReference>
<dbReference type="SUPFAM" id="SSF88713">
    <property type="entry name" value="Glycoside hydrolase/deacetylase"/>
    <property type="match status" value="1"/>
</dbReference>
<dbReference type="STRING" id="1334629.MFUL124B02_18700"/>
<dbReference type="EMBL" id="FOIB01000009">
    <property type="protein sequence ID" value="SEU32171.1"/>
    <property type="molecule type" value="Genomic_DNA"/>
</dbReference>
<protein>
    <submittedName>
        <fullName evidence="9">1,4-alpha-glucan branching enzyme</fullName>
    </submittedName>
    <submittedName>
        <fullName evidence="8">Glycoside hydrolase</fullName>
    </submittedName>
</protein>
<evidence type="ECO:0000313" key="9">
    <source>
        <dbReference type="EMBL" id="SEU32171.1"/>
    </source>
</evidence>
<evidence type="ECO:0000256" key="4">
    <source>
        <dbReference type="PIRSR" id="PIRSR640042-2"/>
    </source>
</evidence>
<dbReference type="Gene3D" id="3.20.110.10">
    <property type="entry name" value="Glycoside hydrolase 38, N terminal domain"/>
    <property type="match status" value="1"/>
</dbReference>
<feature type="binding site" evidence="4">
    <location>
        <position position="406"/>
    </location>
    <ligand>
        <name>substrate</name>
    </ligand>
</feature>
<dbReference type="EMBL" id="BJXR01000034">
    <property type="protein sequence ID" value="GEN09432.1"/>
    <property type="molecule type" value="Genomic_DNA"/>
</dbReference>
<dbReference type="CDD" id="cd10792">
    <property type="entry name" value="GH57N_AmyC_like"/>
    <property type="match status" value="1"/>
</dbReference>
<dbReference type="Pfam" id="PF09210">
    <property type="entry name" value="BE_C"/>
    <property type="match status" value="1"/>
</dbReference>
<evidence type="ECO:0000313" key="8">
    <source>
        <dbReference type="EMBL" id="GEN09432.1"/>
    </source>
</evidence>
<feature type="active site" description="Proton donor" evidence="3">
    <location>
        <position position="352"/>
    </location>
</feature>
<dbReference type="InterPro" id="IPR027291">
    <property type="entry name" value="Glyco_hydro_38_N_sf"/>
</dbReference>
<evidence type="ECO:0000313" key="10">
    <source>
        <dbReference type="Proteomes" id="UP000183760"/>
    </source>
</evidence>
<feature type="domain" description="Glycoside hydrolase family 57 N-terminal" evidence="6">
    <location>
        <begin position="8"/>
        <end position="398"/>
    </location>
</feature>
<feature type="active site" description="Nucleophile" evidence="3">
    <location>
        <position position="190"/>
    </location>
</feature>
<evidence type="ECO:0000256" key="2">
    <source>
        <dbReference type="ARBA" id="ARBA00023277"/>
    </source>
</evidence>
<feature type="domain" description="1,4-alpha-glucan branching enzyme C-terminal" evidence="7">
    <location>
        <begin position="426"/>
        <end position="526"/>
    </location>
</feature>
<dbReference type="RefSeq" id="WP_046713237.1">
    <property type="nucleotide sequence ID" value="NZ_BJXR01000034.1"/>
</dbReference>
<dbReference type="Pfam" id="PF03065">
    <property type="entry name" value="Glyco_hydro_57"/>
    <property type="match status" value="1"/>
</dbReference>
<feature type="binding site" evidence="4">
    <location>
        <position position="259"/>
    </location>
    <ligand>
        <name>substrate</name>
    </ligand>
</feature>
<sequence>MSLGSLSLVLHAHLPFVRHPEHEDFLEEDWLYEAISETYLPLLLAFDSLAEDGVPFRLAMTLSPTLVTMLRDELLMKRYARKLDQLCELGEREVHRTKTDATFGPLARFHRDHFESLRRAFHDRYRGDLVSAFRRLQDAGHLDILTCNATHGFLPLMQQVPEAVRAQVSVAANHYRQNFGKDPAGIWLAECGYFPGLERVLAAERIRYFFVDTHGLTDATPRPLHGPYAPIFTEAGVAAYARDPESSQQVWSSEYGYPGDPEYREFYRDIGWDLEQDYIRPYIQPTGDRKNTGFKYYRITGKTNEKQPYDPARARARAEVHAGNFLFNRQRQLEYLASRLGGRKPVVVAPYDAELFGHWWFEGPWFLESFIRQAARAQSTFDLVTPADDLRDHPENQVATPPMSSWGAGGYAHMWLDDSNDWVYRHLNHCARKMVELARDFPEATDSQRRALNQAARELLLAQSSDWAFIMKTGTMVDYAKRRTQEHVRHFLRLHDELRAGTLDEPWLTGLEARDNVFPELDYRLYRPG</sequence>
<name>A0A511T7E2_MYXFU</name>
<feature type="binding site" evidence="4">
    <location>
        <position position="466"/>
    </location>
    <ligand>
        <name>substrate</name>
    </ligand>
</feature>
<comment type="similarity">
    <text evidence="1 5">Belongs to the glycosyl hydrolase 57 family.</text>
</comment>
<dbReference type="InterPro" id="IPR028995">
    <property type="entry name" value="Glyco_hydro_57/38_cen_sf"/>
</dbReference>
<dbReference type="GO" id="GO:0005576">
    <property type="term" value="C:extracellular region"/>
    <property type="evidence" value="ECO:0007669"/>
    <property type="project" value="TreeGrafter"/>
</dbReference>
<dbReference type="PANTHER" id="PTHR41695">
    <property type="entry name" value="1,4-ALPHA-GLUCAN BRANCHING ENZYME RV3031-RELATED"/>
    <property type="match status" value="1"/>
</dbReference>
<reference evidence="8 11" key="2">
    <citation type="submission" date="2019-07" db="EMBL/GenBank/DDBJ databases">
        <title>Whole genome shotgun sequence of Myxococcus fulvus NBRC 100333.</title>
        <authorList>
            <person name="Hosoyama A."/>
            <person name="Uohara A."/>
            <person name="Ohji S."/>
            <person name="Ichikawa N."/>
        </authorList>
    </citation>
    <scope>NUCLEOTIDE SEQUENCE [LARGE SCALE GENOMIC DNA]</scope>
    <source>
        <strain evidence="8 11">NBRC 100333</strain>
    </source>
</reference>
<dbReference type="InterPro" id="IPR037090">
    <property type="entry name" value="57_glycoside_trans_central"/>
</dbReference>
<dbReference type="Proteomes" id="UP000183760">
    <property type="component" value="Unassembled WGS sequence"/>
</dbReference>
<reference evidence="9 10" key="1">
    <citation type="submission" date="2016-10" db="EMBL/GenBank/DDBJ databases">
        <authorList>
            <person name="Varghese N."/>
            <person name="Submissions S."/>
        </authorList>
    </citation>
    <scope>NUCLEOTIDE SEQUENCE [LARGE SCALE GENOMIC DNA]</scope>
    <source>
        <strain evidence="9 10">DSM 16525</strain>
    </source>
</reference>
<keyword evidence="10" id="KW-1185">Reference proteome</keyword>
<dbReference type="GO" id="GO:0016787">
    <property type="term" value="F:hydrolase activity"/>
    <property type="evidence" value="ECO:0007669"/>
    <property type="project" value="UniProtKB-KW"/>
</dbReference>
<dbReference type="InterPro" id="IPR015293">
    <property type="entry name" value="BE_C"/>
</dbReference>
<dbReference type="GO" id="GO:0030979">
    <property type="term" value="P:alpha-glucan biosynthetic process"/>
    <property type="evidence" value="ECO:0007669"/>
    <property type="project" value="InterPro"/>
</dbReference>
<organism evidence="8 11">
    <name type="scientific">Myxococcus fulvus</name>
    <dbReference type="NCBI Taxonomy" id="33"/>
    <lineage>
        <taxon>Bacteria</taxon>
        <taxon>Pseudomonadati</taxon>
        <taxon>Myxococcota</taxon>
        <taxon>Myxococcia</taxon>
        <taxon>Myxococcales</taxon>
        <taxon>Cystobacterineae</taxon>
        <taxon>Myxococcaceae</taxon>
        <taxon>Myxococcus</taxon>
    </lineage>
</organism>
<gene>
    <name evidence="8" type="ORF">MFU01_44690</name>
    <name evidence="9" type="ORF">SAMN05443572_10983</name>
</gene>
<dbReference type="OrthoDB" id="9803279at2"/>
<dbReference type="InterPro" id="IPR040042">
    <property type="entry name" value="Branching_enz_MT3115-like"/>
</dbReference>
<evidence type="ECO:0000256" key="1">
    <source>
        <dbReference type="ARBA" id="ARBA00006821"/>
    </source>
</evidence>
<dbReference type="PANTHER" id="PTHR41695:SF1">
    <property type="entry name" value="1,4-ALPHA-GLUCAN BRANCHING ENZYME TK1436"/>
    <property type="match status" value="1"/>
</dbReference>
<evidence type="ECO:0000259" key="6">
    <source>
        <dbReference type="Pfam" id="PF03065"/>
    </source>
</evidence>